<name>A0A3N6PL84_NATCH</name>
<protein>
    <submittedName>
        <fullName evidence="2">Uncharacterized protein</fullName>
    </submittedName>
</protein>
<feature type="transmembrane region" description="Helical" evidence="1">
    <location>
        <begin position="26"/>
        <end position="47"/>
    </location>
</feature>
<keyword evidence="1" id="KW-1133">Transmembrane helix</keyword>
<keyword evidence="1" id="KW-0812">Transmembrane</keyword>
<dbReference type="Proteomes" id="UP000281431">
    <property type="component" value="Unassembled WGS sequence"/>
</dbReference>
<proteinExistence type="predicted"/>
<accession>A0A3N6PL84</accession>
<organism evidence="2 3">
    <name type="scientific">Natrarchaeobius chitinivorans</name>
    <dbReference type="NCBI Taxonomy" id="1679083"/>
    <lineage>
        <taxon>Archaea</taxon>
        <taxon>Methanobacteriati</taxon>
        <taxon>Methanobacteriota</taxon>
        <taxon>Stenosarchaea group</taxon>
        <taxon>Halobacteria</taxon>
        <taxon>Halobacteriales</taxon>
        <taxon>Natrialbaceae</taxon>
        <taxon>Natrarchaeobius</taxon>
    </lineage>
</organism>
<gene>
    <name evidence="2" type="ORF">EA472_13485</name>
</gene>
<evidence type="ECO:0000313" key="2">
    <source>
        <dbReference type="EMBL" id="RQG99665.1"/>
    </source>
</evidence>
<sequence length="66" mass="6578">MLPVVIADSSPVIAATSIVAATPTEVVVLAAVLTVIVGPLVTAALSVPSPNRQTPSASRRSTPTSK</sequence>
<keyword evidence="3" id="KW-1185">Reference proteome</keyword>
<dbReference type="EMBL" id="REFZ01000008">
    <property type="protein sequence ID" value="RQG99665.1"/>
    <property type="molecule type" value="Genomic_DNA"/>
</dbReference>
<reference evidence="2 3" key="1">
    <citation type="submission" date="2018-10" db="EMBL/GenBank/DDBJ databases">
        <title>Natrarchaeobius chitinivorans gen. nov., sp. nov., and Natrarchaeobius haloalkaliphilus sp. nov., alkaliphilic, chitin-utilizing haloarchaea from hypersaline alkaline lakes.</title>
        <authorList>
            <person name="Sorokin D.Y."/>
            <person name="Elcheninov A.G."/>
            <person name="Kostrikina N.A."/>
            <person name="Bale N.J."/>
            <person name="Sinninghe Damste J.S."/>
            <person name="Khijniak T.V."/>
            <person name="Kublanov I.V."/>
            <person name="Toshchakov S.V."/>
        </authorList>
    </citation>
    <scope>NUCLEOTIDE SEQUENCE [LARGE SCALE GENOMIC DNA]</scope>
    <source>
        <strain evidence="2 3">AArcht7</strain>
    </source>
</reference>
<keyword evidence="1" id="KW-0472">Membrane</keyword>
<comment type="caution">
    <text evidence="2">The sequence shown here is derived from an EMBL/GenBank/DDBJ whole genome shotgun (WGS) entry which is preliminary data.</text>
</comment>
<dbReference type="AlphaFoldDB" id="A0A3N6PL84"/>
<evidence type="ECO:0000313" key="3">
    <source>
        <dbReference type="Proteomes" id="UP000281431"/>
    </source>
</evidence>
<evidence type="ECO:0000256" key="1">
    <source>
        <dbReference type="SAM" id="Phobius"/>
    </source>
</evidence>